<organism evidence="2 3">
    <name type="scientific">Arachidicoccus ginsenosidivorans</name>
    <dbReference type="NCBI Taxonomy" id="496057"/>
    <lineage>
        <taxon>Bacteria</taxon>
        <taxon>Pseudomonadati</taxon>
        <taxon>Bacteroidota</taxon>
        <taxon>Chitinophagia</taxon>
        <taxon>Chitinophagales</taxon>
        <taxon>Chitinophagaceae</taxon>
        <taxon>Arachidicoccus</taxon>
    </lineage>
</organism>
<sequence length="266" mass="30398">MVSLELFGPNACGVYYETKNGQIISDLDDSEISNFLGFENGYGLPQLNSISCYLKTNDILYVLGAHIGTMLVPLSKKCKYVYGFEPNPISFNLLMANMKLNNINNATIFKKGTFYKDTTLSFLQNKANSGASKIKPRISSYIYNYDNPNNIKVEVVNLDKHISNNNLKFPDFLIIDVEGAEYFSLLGAKESLKHCRVLFIEFTPHHLRNVANVKLENFTKLILTYFNNMQLLGEDNYYRKGEIQDVLNNLFENNISNDLIFFKNIE</sequence>
<dbReference type="Gene3D" id="3.40.50.150">
    <property type="entry name" value="Vaccinia Virus protein VP39"/>
    <property type="match status" value="1"/>
</dbReference>
<dbReference type="SUPFAM" id="SSF53335">
    <property type="entry name" value="S-adenosyl-L-methionine-dependent methyltransferases"/>
    <property type="match status" value="1"/>
</dbReference>
<evidence type="ECO:0000259" key="1">
    <source>
        <dbReference type="Pfam" id="PF05050"/>
    </source>
</evidence>
<accession>A0A5B8VPJ6</accession>
<dbReference type="InterPro" id="IPR006342">
    <property type="entry name" value="FkbM_mtfrase"/>
</dbReference>
<dbReference type="PANTHER" id="PTHR34203">
    <property type="entry name" value="METHYLTRANSFERASE, FKBM FAMILY PROTEIN"/>
    <property type="match status" value="1"/>
</dbReference>
<gene>
    <name evidence="2" type="ORF">FSB73_11345</name>
</gene>
<dbReference type="Proteomes" id="UP000321291">
    <property type="component" value="Chromosome"/>
</dbReference>
<evidence type="ECO:0000313" key="3">
    <source>
        <dbReference type="Proteomes" id="UP000321291"/>
    </source>
</evidence>
<dbReference type="PANTHER" id="PTHR34203:SF15">
    <property type="entry name" value="SLL1173 PROTEIN"/>
    <property type="match status" value="1"/>
</dbReference>
<dbReference type="GO" id="GO:0032259">
    <property type="term" value="P:methylation"/>
    <property type="evidence" value="ECO:0007669"/>
    <property type="project" value="UniProtKB-KW"/>
</dbReference>
<keyword evidence="3" id="KW-1185">Reference proteome</keyword>
<keyword evidence="2" id="KW-0808">Transferase</keyword>
<reference evidence="2 3" key="1">
    <citation type="journal article" date="2017" name="Int. J. Syst. Evol. Microbiol.">
        <title>Arachidicoccus ginsenosidivorans sp. nov., with ginsenoside-converting activity isolated from ginseng cultivating soil.</title>
        <authorList>
            <person name="Siddiqi M.Z."/>
            <person name="Aslam Z."/>
            <person name="Im W.T."/>
        </authorList>
    </citation>
    <scope>NUCLEOTIDE SEQUENCE [LARGE SCALE GENOMIC DNA]</scope>
    <source>
        <strain evidence="2 3">Gsoil 809</strain>
    </source>
</reference>
<dbReference type="KEGG" id="agi:FSB73_11345"/>
<protein>
    <submittedName>
        <fullName evidence="2">FkbM family methyltransferase</fullName>
    </submittedName>
</protein>
<proteinExistence type="predicted"/>
<dbReference type="Pfam" id="PF05050">
    <property type="entry name" value="Methyltransf_21"/>
    <property type="match status" value="1"/>
</dbReference>
<dbReference type="OrthoDB" id="663022at2"/>
<dbReference type="NCBIfam" id="TIGR01444">
    <property type="entry name" value="fkbM_fam"/>
    <property type="match status" value="1"/>
</dbReference>
<evidence type="ECO:0000313" key="2">
    <source>
        <dbReference type="EMBL" id="QEC72178.1"/>
    </source>
</evidence>
<feature type="domain" description="Methyltransferase FkbM" evidence="1">
    <location>
        <begin position="64"/>
        <end position="208"/>
    </location>
</feature>
<dbReference type="EMBL" id="CP042434">
    <property type="protein sequence ID" value="QEC72178.1"/>
    <property type="molecule type" value="Genomic_DNA"/>
</dbReference>
<keyword evidence="2" id="KW-0489">Methyltransferase</keyword>
<dbReference type="InterPro" id="IPR029063">
    <property type="entry name" value="SAM-dependent_MTases_sf"/>
</dbReference>
<dbReference type="GO" id="GO:0008168">
    <property type="term" value="F:methyltransferase activity"/>
    <property type="evidence" value="ECO:0007669"/>
    <property type="project" value="UniProtKB-KW"/>
</dbReference>
<name>A0A5B8VPJ6_9BACT</name>
<dbReference type="AlphaFoldDB" id="A0A5B8VPJ6"/>
<dbReference type="InterPro" id="IPR052514">
    <property type="entry name" value="SAM-dependent_MTase"/>
</dbReference>
<dbReference type="RefSeq" id="WP_146782037.1">
    <property type="nucleotide sequence ID" value="NZ_CP042434.1"/>
</dbReference>